<evidence type="ECO:0008006" key="3">
    <source>
        <dbReference type="Google" id="ProtNLM"/>
    </source>
</evidence>
<gene>
    <name evidence="1" type="ORF">Q8W30_00265</name>
</gene>
<dbReference type="RefSeq" id="WP_305449949.1">
    <property type="nucleotide sequence ID" value="NZ_CAXHZV010000014.1"/>
</dbReference>
<evidence type="ECO:0000313" key="1">
    <source>
        <dbReference type="EMBL" id="MDP2520986.1"/>
    </source>
</evidence>
<evidence type="ECO:0000313" key="2">
    <source>
        <dbReference type="Proteomes" id="UP001177341"/>
    </source>
</evidence>
<dbReference type="EMBL" id="JAUYVO010000001">
    <property type="protein sequence ID" value="MDP2520986.1"/>
    <property type="molecule type" value="Genomic_DNA"/>
</dbReference>
<protein>
    <recommendedName>
        <fullName evidence="3">DUF3375 domain-containing protein</fullName>
    </recommendedName>
</protein>
<reference evidence="1" key="1">
    <citation type="submission" date="2023-07" db="EMBL/GenBank/DDBJ databases">
        <title>Genome content predicts the carbon catabolic preferences of heterotrophic bacteria.</title>
        <authorList>
            <person name="Gralka M."/>
        </authorList>
    </citation>
    <scope>NUCLEOTIDE SEQUENCE</scope>
    <source>
        <strain evidence="1">5G01</strain>
    </source>
</reference>
<comment type="caution">
    <text evidence="1">The sequence shown here is derived from an EMBL/GenBank/DDBJ whole genome shotgun (WGS) entry which is preliminary data.</text>
</comment>
<dbReference type="Proteomes" id="UP001177341">
    <property type="component" value="Unassembled WGS sequence"/>
</dbReference>
<keyword evidence="2" id="KW-1185">Reference proteome</keyword>
<organism evidence="1 2">
    <name type="scientific">Neptunomonas phycophila</name>
    <dbReference type="NCBI Taxonomy" id="1572645"/>
    <lineage>
        <taxon>Bacteria</taxon>
        <taxon>Pseudomonadati</taxon>
        <taxon>Pseudomonadota</taxon>
        <taxon>Gammaproteobacteria</taxon>
        <taxon>Oceanospirillales</taxon>
        <taxon>Oceanospirillaceae</taxon>
        <taxon>Neptunomonas</taxon>
    </lineage>
</organism>
<name>A0ABT9EPJ3_9GAMM</name>
<sequence>MIVSTDRTLIVMIEHKQVFLDLIDYLDEQEEGEEIPISVYYNRVRRLISSISEERDQKRLSQIFDIDNLQQAGLLIDHDRHRAVISFASFVIDMFRHFDSGRLRELSSEQLEALRTDQNLSLERLKECRIFPGDEQFDDLLVVIFERLRNAQARIKQNISSLQGQAERLSKIVEEHNLDDLEQTRKTQKALEEINRIYQKHVLPTLQFLNERENLKLGLPALTAVEEIAAELERAGLPGISQRVLFAKNSIRSYAKDVETIRKTLERYVRQSNRQRHQYDCVEAAFNQLRDEFQLLHDGKLNNKYLDSDAEVFRAGRIFSGLKKQRFEAKLDWHDIDHAQCFDEHLRVELPKLRDKQRNALAKFSDEDLSDLKERALMLKKRKIQSLMGDCEIPASHDDIHQYVHEYLIDKLEHYSLGDLLEGLSWLRSRMSAPLSPEFGLSTITYNGLCLEYFPLVLEGECSD</sequence>
<proteinExistence type="predicted"/>
<accession>A0ABT9EPJ3</accession>